<evidence type="ECO:0000313" key="1">
    <source>
        <dbReference type="EMBL" id="CAI2367313.1"/>
    </source>
</evidence>
<gene>
    <name evidence="1" type="ORF">ECRASSUSDP1_LOCUS8595</name>
</gene>
<dbReference type="AlphaFoldDB" id="A0AAD1UDP7"/>
<name>A0AAD1UDP7_EUPCR</name>
<evidence type="ECO:0000313" key="2">
    <source>
        <dbReference type="Proteomes" id="UP001295684"/>
    </source>
</evidence>
<protein>
    <submittedName>
        <fullName evidence="1">Uncharacterized protein</fullName>
    </submittedName>
</protein>
<sequence length="82" mass="9779">MEIIKLDFLKEFSIKFKSIFRIQALTDYINACTQLTLCIRHHPLYDLLFYVVSLRLDFSILEIKPLEYSKYCYCISAIKIYG</sequence>
<keyword evidence="2" id="KW-1185">Reference proteome</keyword>
<accession>A0AAD1UDP7</accession>
<proteinExistence type="predicted"/>
<dbReference type="EMBL" id="CAMPGE010008413">
    <property type="protein sequence ID" value="CAI2367313.1"/>
    <property type="molecule type" value="Genomic_DNA"/>
</dbReference>
<comment type="caution">
    <text evidence="1">The sequence shown here is derived from an EMBL/GenBank/DDBJ whole genome shotgun (WGS) entry which is preliminary data.</text>
</comment>
<reference evidence="1" key="1">
    <citation type="submission" date="2023-07" db="EMBL/GenBank/DDBJ databases">
        <authorList>
            <consortium name="AG Swart"/>
            <person name="Singh M."/>
            <person name="Singh A."/>
            <person name="Seah K."/>
            <person name="Emmerich C."/>
        </authorList>
    </citation>
    <scope>NUCLEOTIDE SEQUENCE</scope>
    <source>
        <strain evidence="1">DP1</strain>
    </source>
</reference>
<dbReference type="Proteomes" id="UP001295684">
    <property type="component" value="Unassembled WGS sequence"/>
</dbReference>
<organism evidence="1 2">
    <name type="scientific">Euplotes crassus</name>
    <dbReference type="NCBI Taxonomy" id="5936"/>
    <lineage>
        <taxon>Eukaryota</taxon>
        <taxon>Sar</taxon>
        <taxon>Alveolata</taxon>
        <taxon>Ciliophora</taxon>
        <taxon>Intramacronucleata</taxon>
        <taxon>Spirotrichea</taxon>
        <taxon>Hypotrichia</taxon>
        <taxon>Euplotida</taxon>
        <taxon>Euplotidae</taxon>
        <taxon>Moneuplotes</taxon>
    </lineage>
</organism>